<feature type="compositionally biased region" description="Polar residues" evidence="3">
    <location>
        <begin position="181"/>
        <end position="193"/>
    </location>
</feature>
<dbReference type="InterPro" id="IPR058889">
    <property type="entry name" value="WHD_SOWAHA-C"/>
</dbReference>
<keyword evidence="1" id="KW-0677">Repeat</keyword>
<evidence type="ECO:0000259" key="4">
    <source>
        <dbReference type="Pfam" id="PF25877"/>
    </source>
</evidence>
<organism evidence="5 6">
    <name type="scientific">Aldrovandia affinis</name>
    <dbReference type="NCBI Taxonomy" id="143900"/>
    <lineage>
        <taxon>Eukaryota</taxon>
        <taxon>Metazoa</taxon>
        <taxon>Chordata</taxon>
        <taxon>Craniata</taxon>
        <taxon>Vertebrata</taxon>
        <taxon>Euteleostomi</taxon>
        <taxon>Actinopterygii</taxon>
        <taxon>Neopterygii</taxon>
        <taxon>Teleostei</taxon>
        <taxon>Notacanthiformes</taxon>
        <taxon>Halosauridae</taxon>
        <taxon>Aldrovandia</taxon>
    </lineage>
</organism>
<feature type="region of interest" description="Disordered" evidence="3">
    <location>
        <begin position="78"/>
        <end position="230"/>
    </location>
</feature>
<evidence type="ECO:0000313" key="5">
    <source>
        <dbReference type="EMBL" id="KAJ8401356.1"/>
    </source>
</evidence>
<gene>
    <name evidence="5" type="ORF">AAFF_G00385870</name>
</gene>
<dbReference type="Pfam" id="PF25877">
    <property type="entry name" value="WHD_SOWAH"/>
    <property type="match status" value="1"/>
</dbReference>
<dbReference type="PANTHER" id="PTHR14491">
    <property type="entry name" value="SOSONDOWAH, ISOFORM G"/>
    <property type="match status" value="1"/>
</dbReference>
<name>A0AAD7SF11_9TELE</name>
<dbReference type="EMBL" id="JAINUG010000071">
    <property type="protein sequence ID" value="KAJ8401356.1"/>
    <property type="molecule type" value="Genomic_DNA"/>
</dbReference>
<dbReference type="PANTHER" id="PTHR14491:SF9">
    <property type="entry name" value="ANKYRIN REPEAT DOMAIN-CONTAINING PROTEIN SOWAHB-LIKE"/>
    <property type="match status" value="1"/>
</dbReference>
<proteinExistence type="predicted"/>
<keyword evidence="2" id="KW-0040">ANK repeat</keyword>
<evidence type="ECO:0000256" key="1">
    <source>
        <dbReference type="ARBA" id="ARBA00022737"/>
    </source>
</evidence>
<feature type="domain" description="SOWAHA-C winged helix-turn-helix" evidence="4">
    <location>
        <begin position="3"/>
        <end position="85"/>
    </location>
</feature>
<reference evidence="5" key="1">
    <citation type="journal article" date="2023" name="Science">
        <title>Genome structures resolve the early diversification of teleost fishes.</title>
        <authorList>
            <person name="Parey E."/>
            <person name="Louis A."/>
            <person name="Montfort J."/>
            <person name="Bouchez O."/>
            <person name="Roques C."/>
            <person name="Iampietro C."/>
            <person name="Lluch J."/>
            <person name="Castinel A."/>
            <person name="Donnadieu C."/>
            <person name="Desvignes T."/>
            <person name="Floi Bucao C."/>
            <person name="Jouanno E."/>
            <person name="Wen M."/>
            <person name="Mejri S."/>
            <person name="Dirks R."/>
            <person name="Jansen H."/>
            <person name="Henkel C."/>
            <person name="Chen W.J."/>
            <person name="Zahm M."/>
            <person name="Cabau C."/>
            <person name="Klopp C."/>
            <person name="Thompson A.W."/>
            <person name="Robinson-Rechavi M."/>
            <person name="Braasch I."/>
            <person name="Lecointre G."/>
            <person name="Bobe J."/>
            <person name="Postlethwait J.H."/>
            <person name="Berthelot C."/>
            <person name="Roest Crollius H."/>
            <person name="Guiguen Y."/>
        </authorList>
    </citation>
    <scope>NUCLEOTIDE SEQUENCE</scope>
    <source>
        <strain evidence="5">NC1722</strain>
    </source>
</reference>
<evidence type="ECO:0000256" key="3">
    <source>
        <dbReference type="SAM" id="MobiDB-lite"/>
    </source>
</evidence>
<keyword evidence="6" id="KW-1185">Reference proteome</keyword>
<feature type="compositionally biased region" description="Basic and acidic residues" evidence="3">
    <location>
        <begin position="160"/>
        <end position="170"/>
    </location>
</feature>
<evidence type="ECO:0000313" key="6">
    <source>
        <dbReference type="Proteomes" id="UP001221898"/>
    </source>
</evidence>
<sequence length="313" mass="34348">MGDLSEDMLLDYISKAGGKVKNAELLTTYKYLINHHDKQLRANYREQFKLIIDKIALIKLENGEKYLVLKKKYRQPLPERREKEEGWLADADSEKPADPALSVAIRSEGGEARPLPAPQEDPRAPGPGREPRPTAGAQERTPAPVSRCSGPAIAAPAAPKQERRTQEPHTSEACPPPATMETPSSLSRPNETPGSWPAVPESAAQRANEDTEPNWESESEDDGTDSREPPVVALDPVEKEWMQSAACGRLAHLIQLLKQEPSLAYKKRAYSPFGLGGVRGGTWAGLCGTTENRGKRCNPAPLGTKNTRFRAKC</sequence>
<comment type="caution">
    <text evidence="5">The sequence shown here is derived from an EMBL/GenBank/DDBJ whole genome shotgun (WGS) entry which is preliminary data.</text>
</comment>
<accession>A0AAD7SF11</accession>
<evidence type="ECO:0000256" key="2">
    <source>
        <dbReference type="ARBA" id="ARBA00023043"/>
    </source>
</evidence>
<dbReference type="AlphaFoldDB" id="A0AAD7SF11"/>
<feature type="compositionally biased region" description="Acidic residues" evidence="3">
    <location>
        <begin position="210"/>
        <end position="223"/>
    </location>
</feature>
<feature type="compositionally biased region" description="Basic and acidic residues" evidence="3">
    <location>
        <begin position="78"/>
        <end position="97"/>
    </location>
</feature>
<dbReference type="Proteomes" id="UP001221898">
    <property type="component" value="Unassembled WGS sequence"/>
</dbReference>
<protein>
    <recommendedName>
        <fullName evidence="4">SOWAHA-C winged helix-turn-helix domain-containing protein</fullName>
    </recommendedName>
</protein>